<proteinExistence type="predicted"/>
<dbReference type="HOGENOM" id="CLU_3345146_0_0_9"/>
<dbReference type="AlphaFoldDB" id="F8KCG7"/>
<protein>
    <submittedName>
        <fullName evidence="1">Uncharacterized protein</fullName>
    </submittedName>
</protein>
<dbReference type="EMBL" id="FR854362">
    <property type="protein sequence ID" value="CCC03146.1"/>
    <property type="molecule type" value="Genomic_DNA"/>
</dbReference>
<name>F8KCG7_LIMR5</name>
<reference evidence="1" key="2">
    <citation type="submission" date="2011-05" db="EMBL/GenBank/DDBJ databases">
        <authorList>
            <person name="Davey R."/>
        </authorList>
    </citation>
    <scope>NUCLEOTIDE SEQUENCE</scope>
    <source>
        <strain evidence="1">ATCC 53608</strain>
    </source>
</reference>
<accession>F8KCG7</accession>
<evidence type="ECO:0000313" key="1">
    <source>
        <dbReference type="EMBL" id="CCC03146.1"/>
    </source>
</evidence>
<organism evidence="1">
    <name type="scientific">Limosilactobacillus reuteri subsp. suis (strain ATCC 53608 / LMG 31752 / 1063)</name>
    <name type="common">Lactobacillus reuteri</name>
    <dbReference type="NCBI Taxonomy" id="927703"/>
    <lineage>
        <taxon>Bacteria</taxon>
        <taxon>Bacillati</taxon>
        <taxon>Bacillota</taxon>
        <taxon>Bacilli</taxon>
        <taxon>Lactobacillales</taxon>
        <taxon>Lactobacillaceae</taxon>
        <taxon>Limosilactobacillus</taxon>
    </lineage>
</organism>
<gene>
    <name evidence="1" type="ORF">LRATCC53608_0396</name>
</gene>
<sequence length="37" mass="4500">MPRYRNNIRIKNEAVEKTKVFSQPHFSIAYYQDDQLV</sequence>
<reference evidence="1" key="1">
    <citation type="journal article" date="2011" name="J. Bacteriol.">
        <title>Genome sequence of the vertebrate gut symbiont Lactobacillus reuteri ATCC 53608.</title>
        <authorList>
            <person name="Heavens D."/>
            <person name="Tailford L.E."/>
            <person name="Crossman L."/>
            <person name="Jeffers F."/>
            <person name="Mackenzie D.A."/>
            <person name="Caccamo M."/>
            <person name="Juge N."/>
        </authorList>
    </citation>
    <scope>NUCLEOTIDE SEQUENCE [LARGE SCALE GENOMIC DNA]</scope>
    <source>
        <strain evidence="1">ATCC 53608</strain>
    </source>
</reference>